<dbReference type="GO" id="GO:0006310">
    <property type="term" value="P:DNA recombination"/>
    <property type="evidence" value="ECO:0007669"/>
    <property type="project" value="InterPro"/>
</dbReference>
<keyword evidence="2 3" id="KW-0067">ATP-binding</keyword>
<dbReference type="GO" id="GO:0017116">
    <property type="term" value="F:single-stranded DNA helicase activity"/>
    <property type="evidence" value="ECO:0007669"/>
    <property type="project" value="TreeGrafter"/>
</dbReference>
<dbReference type="AlphaFoldDB" id="A0A9D9H983"/>
<feature type="binding site" evidence="3">
    <location>
        <begin position="362"/>
        <end position="366"/>
    </location>
    <ligand>
        <name>ATP</name>
        <dbReference type="ChEBI" id="CHEBI:30616"/>
    </ligand>
</feature>
<feature type="domain" description="ATP-dependent RecD2 DNA helicase-like helix-hairpin-helix" evidence="5">
    <location>
        <begin position="158"/>
        <end position="243"/>
    </location>
</feature>
<dbReference type="Pfam" id="PF13538">
    <property type="entry name" value="UvrD_C_2"/>
    <property type="match status" value="1"/>
</dbReference>
<dbReference type="GO" id="GO:0005524">
    <property type="term" value="F:ATP binding"/>
    <property type="evidence" value="ECO:0007669"/>
    <property type="project" value="UniProtKB-UniRule"/>
</dbReference>
<dbReference type="SUPFAM" id="SSF52540">
    <property type="entry name" value="P-loop containing nucleoside triphosphate hydrolases"/>
    <property type="match status" value="2"/>
</dbReference>
<dbReference type="Pfam" id="PF23139">
    <property type="entry name" value="OB_YrrC"/>
    <property type="match status" value="1"/>
</dbReference>
<comment type="similarity">
    <text evidence="3">Belongs to the RecD family. RecD2 subfamily.</text>
</comment>
<dbReference type="CDD" id="cd17933">
    <property type="entry name" value="DEXSc_RecD-like"/>
    <property type="match status" value="1"/>
</dbReference>
<dbReference type="InterPro" id="IPR027785">
    <property type="entry name" value="UvrD-like_helicase_C"/>
</dbReference>
<name>A0A9D9H983_9LACO</name>
<feature type="domain" description="UvrD-like helicase C-terminal" evidence="4">
    <location>
        <begin position="673"/>
        <end position="720"/>
    </location>
</feature>
<proteinExistence type="inferred from homology"/>
<keyword evidence="3" id="KW-0413">Isomerase</keyword>
<evidence type="ECO:0000259" key="5">
    <source>
        <dbReference type="Pfam" id="PF14490"/>
    </source>
</evidence>
<organism evidence="8 9">
    <name type="scientific">Candidatus Gallilactobacillus intestinavium</name>
    <dbReference type="NCBI Taxonomy" id="2840838"/>
    <lineage>
        <taxon>Bacteria</taxon>
        <taxon>Bacillati</taxon>
        <taxon>Bacillota</taxon>
        <taxon>Bacilli</taxon>
        <taxon>Lactobacillales</taxon>
        <taxon>Lactobacillaceae</taxon>
        <taxon>Lactobacillaceae incertae sedis</taxon>
        <taxon>Candidatus Gallilactobacillus</taxon>
    </lineage>
</organism>
<dbReference type="Pfam" id="PF18335">
    <property type="entry name" value="SH3_13"/>
    <property type="match status" value="1"/>
</dbReference>
<evidence type="ECO:0000256" key="2">
    <source>
        <dbReference type="ARBA" id="ARBA00022840"/>
    </source>
</evidence>
<evidence type="ECO:0000313" key="8">
    <source>
        <dbReference type="EMBL" id="MBO8441047.1"/>
    </source>
</evidence>
<comment type="catalytic activity">
    <reaction evidence="3">
        <text>ATP + H2O = ADP + phosphate + H(+)</text>
        <dbReference type="Rhea" id="RHEA:13065"/>
        <dbReference type="ChEBI" id="CHEBI:15377"/>
        <dbReference type="ChEBI" id="CHEBI:15378"/>
        <dbReference type="ChEBI" id="CHEBI:30616"/>
        <dbReference type="ChEBI" id="CHEBI:43474"/>
        <dbReference type="ChEBI" id="CHEBI:456216"/>
        <dbReference type="EC" id="5.6.2.3"/>
    </reaction>
</comment>
<evidence type="ECO:0000259" key="4">
    <source>
        <dbReference type="Pfam" id="PF13538"/>
    </source>
</evidence>
<dbReference type="InterPro" id="IPR055446">
    <property type="entry name" value="RecD2_N_OB"/>
</dbReference>
<keyword evidence="1 3" id="KW-0547">Nucleotide-binding</keyword>
<comment type="caution">
    <text evidence="8">The sequence shown here is derived from an EMBL/GenBank/DDBJ whole genome shotgun (WGS) entry which is preliminary data.</text>
</comment>
<feature type="domain" description="ATP-dependent RecD2 DNA helicase OB-fold" evidence="7">
    <location>
        <begin position="11"/>
        <end position="87"/>
    </location>
</feature>
<dbReference type="InterPro" id="IPR041451">
    <property type="entry name" value="RecD2_SH13"/>
</dbReference>
<evidence type="ECO:0000256" key="3">
    <source>
        <dbReference type="HAMAP-Rule" id="MF_01488"/>
    </source>
</evidence>
<dbReference type="PANTHER" id="PTHR43788">
    <property type="entry name" value="DNA2/NAM7 HELICASE FAMILY MEMBER"/>
    <property type="match status" value="1"/>
</dbReference>
<dbReference type="InterPro" id="IPR027417">
    <property type="entry name" value="P-loop_NTPase"/>
</dbReference>
<dbReference type="GO" id="GO:0003677">
    <property type="term" value="F:DNA binding"/>
    <property type="evidence" value="ECO:0007669"/>
    <property type="project" value="UniProtKB-UniRule"/>
</dbReference>
<protein>
    <recommendedName>
        <fullName evidence="3">ATP-dependent RecD2 DNA helicase</fullName>
        <ecNumber evidence="3">5.6.2.3</ecNumber>
    </recommendedName>
    <alternativeName>
        <fullName evidence="3">DNA 5'-3' helicase subunit RecD2</fullName>
    </alternativeName>
</protein>
<dbReference type="CDD" id="cd18809">
    <property type="entry name" value="SF1_C_RecD"/>
    <property type="match status" value="1"/>
</dbReference>
<sequence>MQQTSLNDMSDYVKGKVKSIYYESSDSFYKVGLINITESNLDINNKNIVITGSFGTLDLDSEYYFYGNLVNHPKYGKQFSVANYKLVKDDTESGLVNYFSGEKFVGIGKKTAKRIVDNLGINAIDKIINDSSVLDNLGLKKTVKQNLIDTLNDNYINDKLLVTLSKYGFNQKHINLIYKKYRDKALDIIKSNPYQLVKDIKGIGFLKADKIAKKLNFSEDSMERLSSAILTTLSNYVFKSGNIFIDISKLYQMVVDLLDRYSDIKITNDLVSKAVTYLASNQELILENNHVYLRSFYDSELKIAEHLKRITNYKVDKFDNADIDKVIRDVSKNNKVAFDEVQIEAIKKCLNNPILLLTGGPGTGKTTIINGIVQTYAKLSHFSLDINEYSDGEFPIILAAPTGRAAKRMKEITDLPACTIHKLLGLTKDDGINSLDSFNIKNINCRLLIIDEMSMVDDILFEYLLTAISNNIHVLLVGDEDQLPSVGPGQVFSDLLKSKCFPQVKLKKIYRQDNDSSIISLAHDVKEGKLPDNFLEKQSDRSFIMANENQISDIIQQVVNIAYRKNIKGDDIQLLSPMYRGKAGIDNLNIILQKKINSNINEKSKKVKLSGQFSYIGDRVIQLVNDPNKGVFNGDIGKIISIENEDTSNVKLIVDFDGLEVTYNKNDLDKLKLAYCISIHKAQGSQFKLIILPLVKQFSIMLKRNLLYTAITRAEKMLILLGDPSAYEIAVQNQSLNRNTTLIDRITDLFNKTNENQDECRYILTHDLLSSLKIDPMIGMDNVTPKDFKGTTEMIK</sequence>
<reference evidence="8" key="2">
    <citation type="journal article" date="2021" name="PeerJ">
        <title>Extensive microbial diversity within the chicken gut microbiome revealed by metagenomics and culture.</title>
        <authorList>
            <person name="Gilroy R."/>
            <person name="Ravi A."/>
            <person name="Getino M."/>
            <person name="Pursley I."/>
            <person name="Horton D.L."/>
            <person name="Alikhan N.F."/>
            <person name="Baker D."/>
            <person name="Gharbi K."/>
            <person name="Hall N."/>
            <person name="Watson M."/>
            <person name="Adriaenssens E.M."/>
            <person name="Foster-Nyarko E."/>
            <person name="Jarju S."/>
            <person name="Secka A."/>
            <person name="Antonio M."/>
            <person name="Oren A."/>
            <person name="Chaudhuri R.R."/>
            <person name="La Ragione R."/>
            <person name="Hildebrand F."/>
            <person name="Pallen M.J."/>
        </authorList>
    </citation>
    <scope>NUCLEOTIDE SEQUENCE</scope>
    <source>
        <strain evidence="8">C6-149</strain>
    </source>
</reference>
<keyword evidence="3" id="KW-0378">Hydrolase</keyword>
<dbReference type="Proteomes" id="UP000823614">
    <property type="component" value="Unassembled WGS sequence"/>
</dbReference>
<dbReference type="HAMAP" id="MF_01488">
    <property type="entry name" value="RecD2"/>
    <property type="match status" value="1"/>
</dbReference>
<dbReference type="GO" id="GO:0009338">
    <property type="term" value="C:exodeoxyribonuclease V complex"/>
    <property type="evidence" value="ECO:0007669"/>
    <property type="project" value="TreeGrafter"/>
</dbReference>
<dbReference type="GO" id="GO:0016787">
    <property type="term" value="F:hydrolase activity"/>
    <property type="evidence" value="ECO:0007669"/>
    <property type="project" value="UniProtKB-KW"/>
</dbReference>
<reference evidence="8" key="1">
    <citation type="submission" date="2020-10" db="EMBL/GenBank/DDBJ databases">
        <authorList>
            <person name="Gilroy R."/>
        </authorList>
    </citation>
    <scope>NUCLEOTIDE SEQUENCE</scope>
    <source>
        <strain evidence="8">C6-149</strain>
    </source>
</reference>
<dbReference type="Gene3D" id="3.40.50.300">
    <property type="entry name" value="P-loop containing nucleotide triphosphate hydrolases"/>
    <property type="match status" value="2"/>
</dbReference>
<evidence type="ECO:0000259" key="6">
    <source>
        <dbReference type="Pfam" id="PF18335"/>
    </source>
</evidence>
<keyword evidence="3 8" id="KW-0347">Helicase</keyword>
<feature type="domain" description="ATP-dependent RecD2 DNA helicase SH3" evidence="6">
    <location>
        <begin position="588"/>
        <end position="656"/>
    </location>
</feature>
<dbReference type="EMBL" id="JADIMP010000021">
    <property type="protein sequence ID" value="MBO8441047.1"/>
    <property type="molecule type" value="Genomic_DNA"/>
</dbReference>
<dbReference type="Pfam" id="PF13245">
    <property type="entry name" value="AAA_19"/>
    <property type="match status" value="1"/>
</dbReference>
<evidence type="ECO:0000313" key="9">
    <source>
        <dbReference type="Proteomes" id="UP000823614"/>
    </source>
</evidence>
<dbReference type="GO" id="GO:0043139">
    <property type="term" value="F:5'-3' DNA helicase activity"/>
    <property type="evidence" value="ECO:0007669"/>
    <property type="project" value="UniProtKB-UniRule"/>
</dbReference>
<accession>A0A9D9H983</accession>
<evidence type="ECO:0000259" key="7">
    <source>
        <dbReference type="Pfam" id="PF23139"/>
    </source>
</evidence>
<dbReference type="PANTHER" id="PTHR43788:SF6">
    <property type="entry name" value="DNA HELICASE B"/>
    <property type="match status" value="1"/>
</dbReference>
<dbReference type="Gene3D" id="1.10.10.2220">
    <property type="match status" value="1"/>
</dbReference>
<dbReference type="InterPro" id="IPR050534">
    <property type="entry name" value="Coronavir_polyprotein_1ab"/>
</dbReference>
<dbReference type="Gene3D" id="2.30.30.940">
    <property type="match status" value="1"/>
</dbReference>
<evidence type="ECO:0000256" key="1">
    <source>
        <dbReference type="ARBA" id="ARBA00022741"/>
    </source>
</evidence>
<dbReference type="Pfam" id="PF14490">
    <property type="entry name" value="HHH_RecD2"/>
    <property type="match status" value="1"/>
</dbReference>
<keyword evidence="3" id="KW-0238">DNA-binding</keyword>
<dbReference type="InterPro" id="IPR006345">
    <property type="entry name" value="RecD2"/>
</dbReference>
<dbReference type="InterPro" id="IPR029493">
    <property type="entry name" value="RecD2-like_HHH"/>
</dbReference>
<dbReference type="NCBIfam" id="TIGR01448">
    <property type="entry name" value="recD_rel"/>
    <property type="match status" value="1"/>
</dbReference>
<dbReference type="EC" id="5.6.2.3" evidence="3"/>
<gene>
    <name evidence="3" type="primary">recD2</name>
    <name evidence="8" type="ORF">IAA89_01155</name>
</gene>
<comment type="function">
    <text evidence="3">DNA-dependent ATPase and ATP-dependent 5'-3' DNA helicase. Has no activity on blunt DNA or DNA with 3'-overhangs, requires at least 10 bases of 5'-ssDNA for helicase activity.</text>
</comment>